<dbReference type="PANTHER" id="PTHR46018">
    <property type="entry name" value="ZINC PHOSPHODIESTERASE ELAC PROTEIN 1"/>
    <property type="match status" value="1"/>
</dbReference>
<reference evidence="3" key="1">
    <citation type="journal article" date="2021" name="PeerJ">
        <title>Extensive microbial diversity within the chicken gut microbiome revealed by metagenomics and culture.</title>
        <authorList>
            <person name="Gilroy R."/>
            <person name="Ravi A."/>
            <person name="Getino M."/>
            <person name="Pursley I."/>
            <person name="Horton D.L."/>
            <person name="Alikhan N.F."/>
            <person name="Baker D."/>
            <person name="Gharbi K."/>
            <person name="Hall N."/>
            <person name="Watson M."/>
            <person name="Adriaenssens E.M."/>
            <person name="Foster-Nyarko E."/>
            <person name="Jarju S."/>
            <person name="Secka A."/>
            <person name="Antonio M."/>
            <person name="Oren A."/>
            <person name="Chaudhuri R.R."/>
            <person name="La Ragione R."/>
            <person name="Hildebrand F."/>
            <person name="Pallen M.J."/>
        </authorList>
    </citation>
    <scope>NUCLEOTIDE SEQUENCE</scope>
    <source>
        <strain evidence="3">CHK178-16964</strain>
    </source>
</reference>
<keyword evidence="1" id="KW-0378">Hydrolase</keyword>
<organism evidence="3 4">
    <name type="scientific">Candidatus Lachnoclostridium stercoravium</name>
    <dbReference type="NCBI Taxonomy" id="2838633"/>
    <lineage>
        <taxon>Bacteria</taxon>
        <taxon>Bacillati</taxon>
        <taxon>Bacillota</taxon>
        <taxon>Clostridia</taxon>
        <taxon>Lachnospirales</taxon>
        <taxon>Lachnospiraceae</taxon>
    </lineage>
</organism>
<feature type="domain" description="Metallo-beta-lactamase" evidence="2">
    <location>
        <begin position="43"/>
        <end position="240"/>
    </location>
</feature>
<dbReference type="Gene3D" id="3.60.15.10">
    <property type="entry name" value="Ribonuclease Z/Hydroxyacylglutathione hydrolase-like"/>
    <property type="match status" value="1"/>
</dbReference>
<accession>A0A9D2KMV4</accession>
<dbReference type="GO" id="GO:0042781">
    <property type="term" value="F:3'-tRNA processing endoribonuclease activity"/>
    <property type="evidence" value="ECO:0007669"/>
    <property type="project" value="TreeGrafter"/>
</dbReference>
<dbReference type="Proteomes" id="UP000823900">
    <property type="component" value="Unassembled WGS sequence"/>
</dbReference>
<dbReference type="AlphaFoldDB" id="A0A9D2KMV4"/>
<dbReference type="PANTHER" id="PTHR46018:SF2">
    <property type="entry name" value="ZINC PHOSPHODIESTERASE ELAC PROTEIN 1"/>
    <property type="match status" value="1"/>
</dbReference>
<comment type="caution">
    <text evidence="3">The sequence shown here is derived from an EMBL/GenBank/DDBJ whole genome shotgun (WGS) entry which is preliminary data.</text>
</comment>
<dbReference type="InterPro" id="IPR036866">
    <property type="entry name" value="RibonucZ/Hydroxyglut_hydro"/>
</dbReference>
<evidence type="ECO:0000313" key="3">
    <source>
        <dbReference type="EMBL" id="HJA70958.1"/>
    </source>
</evidence>
<reference evidence="3" key="2">
    <citation type="submission" date="2021-04" db="EMBL/GenBank/DDBJ databases">
        <authorList>
            <person name="Gilroy R."/>
        </authorList>
    </citation>
    <scope>NUCLEOTIDE SEQUENCE</scope>
    <source>
        <strain evidence="3">CHK178-16964</strain>
    </source>
</reference>
<name>A0A9D2KMV4_9FIRM</name>
<evidence type="ECO:0000259" key="2">
    <source>
        <dbReference type="Pfam" id="PF12706"/>
    </source>
</evidence>
<keyword evidence="1" id="KW-0255">Endonuclease</keyword>
<keyword evidence="1" id="KW-0540">Nuclease</keyword>
<evidence type="ECO:0000256" key="1">
    <source>
        <dbReference type="ARBA" id="ARBA00022759"/>
    </source>
</evidence>
<gene>
    <name evidence="3" type="ORF">IAA07_05165</name>
</gene>
<dbReference type="Pfam" id="PF12706">
    <property type="entry name" value="Lactamase_B_2"/>
    <property type="match status" value="1"/>
</dbReference>
<dbReference type="InterPro" id="IPR001279">
    <property type="entry name" value="Metallo-B-lactamas"/>
</dbReference>
<dbReference type="SUPFAM" id="SSF56281">
    <property type="entry name" value="Metallo-hydrolase/oxidoreductase"/>
    <property type="match status" value="1"/>
</dbReference>
<proteinExistence type="predicted"/>
<sequence>MGEKWNIRIWGTRGSLPMTGRDYLEYGGNTSCISVDCKDELIVFDGGSGLMNLAKELIRQEKPRPLRLFFSHSHIDHMIGLMGFSPFYRKEWEIHLYGEAREGLSFRRQIERLAGPPYWPMGLDDLQAKIHIHEIKPKDALMAGPDIAVKTMRGSHPGNVLLYSLEGQGKKVVYSLDCEPDEEMLRQMADFSKGADIIFWDAQYTPLELKDKAGWGHSSWKQGLRLRQMAQADKIVMAHYSWEYTDEILKAQEEEALKEEPSCCFGREGMEFHI</sequence>
<protein>
    <submittedName>
        <fullName evidence="3">MBL fold metallo-hydrolase</fullName>
    </submittedName>
</protein>
<dbReference type="EMBL" id="DWZA01000048">
    <property type="protein sequence ID" value="HJA70958.1"/>
    <property type="molecule type" value="Genomic_DNA"/>
</dbReference>
<evidence type="ECO:0000313" key="4">
    <source>
        <dbReference type="Proteomes" id="UP000823900"/>
    </source>
</evidence>
<dbReference type="CDD" id="cd07715">
    <property type="entry name" value="TaR3-like_MBL-fold"/>
    <property type="match status" value="1"/>
</dbReference>